<comment type="similarity">
    <text evidence="2">Belongs to the peptidase A24 family.</text>
</comment>
<feature type="domain" description="Prepilin type IV endopeptidase peptidase" evidence="8">
    <location>
        <begin position="109"/>
        <end position="221"/>
    </location>
</feature>
<dbReference type="InterPro" id="IPR010627">
    <property type="entry name" value="Prepilin_pept_A24_N"/>
</dbReference>
<feature type="transmembrane region" description="Helical" evidence="7">
    <location>
        <begin position="131"/>
        <end position="151"/>
    </location>
</feature>
<evidence type="ECO:0000256" key="5">
    <source>
        <dbReference type="ARBA" id="ARBA00022989"/>
    </source>
</evidence>
<dbReference type="InterPro" id="IPR000045">
    <property type="entry name" value="Prepilin_IV_endopep_pep"/>
</dbReference>
<dbReference type="InterPro" id="IPR050882">
    <property type="entry name" value="Prepilin_peptidase/N-MTase"/>
</dbReference>
<name>A0A3G9IXU5_9ACTN</name>
<keyword evidence="6 7" id="KW-0472">Membrane</keyword>
<feature type="transmembrane region" description="Helical" evidence="7">
    <location>
        <begin position="163"/>
        <end position="182"/>
    </location>
</feature>
<dbReference type="GO" id="GO:0005886">
    <property type="term" value="C:plasma membrane"/>
    <property type="evidence" value="ECO:0007669"/>
    <property type="project" value="UniProtKB-SubCell"/>
</dbReference>
<feature type="transmembrane region" description="Helical" evidence="7">
    <location>
        <begin position="202"/>
        <end position="225"/>
    </location>
</feature>
<evidence type="ECO:0000259" key="9">
    <source>
        <dbReference type="Pfam" id="PF06750"/>
    </source>
</evidence>
<dbReference type="GO" id="GO:0004190">
    <property type="term" value="F:aspartic-type endopeptidase activity"/>
    <property type="evidence" value="ECO:0007669"/>
    <property type="project" value="InterPro"/>
</dbReference>
<dbReference type="Pfam" id="PF06750">
    <property type="entry name" value="A24_N_bact"/>
    <property type="match status" value="1"/>
</dbReference>
<evidence type="ECO:0000313" key="10">
    <source>
        <dbReference type="EMBL" id="BBH16118.1"/>
    </source>
</evidence>
<dbReference type="GO" id="GO:0006465">
    <property type="term" value="P:signal peptide processing"/>
    <property type="evidence" value="ECO:0007669"/>
    <property type="project" value="TreeGrafter"/>
</dbReference>
<organism evidence="10 11">
    <name type="scientific">Nocardioides baekrokdamisoli</name>
    <dbReference type="NCBI Taxonomy" id="1804624"/>
    <lineage>
        <taxon>Bacteria</taxon>
        <taxon>Bacillati</taxon>
        <taxon>Actinomycetota</taxon>
        <taxon>Actinomycetes</taxon>
        <taxon>Propionibacteriales</taxon>
        <taxon>Nocardioidaceae</taxon>
        <taxon>Nocardioides</taxon>
    </lineage>
</organism>
<dbReference type="AlphaFoldDB" id="A0A3G9IXU5"/>
<accession>A0A3G9IXU5</accession>
<keyword evidence="11" id="KW-1185">Reference proteome</keyword>
<feature type="transmembrane region" description="Helical" evidence="7">
    <location>
        <begin position="101"/>
        <end position="119"/>
    </location>
</feature>
<dbReference type="PANTHER" id="PTHR30487">
    <property type="entry name" value="TYPE 4 PREPILIN-LIKE PROTEINS LEADER PEPTIDE-PROCESSING ENZYME"/>
    <property type="match status" value="1"/>
</dbReference>
<dbReference type="KEGG" id="nbe:Back2_04050"/>
<keyword evidence="5 7" id="KW-1133">Transmembrane helix</keyword>
<evidence type="ECO:0000259" key="8">
    <source>
        <dbReference type="Pfam" id="PF01478"/>
    </source>
</evidence>
<protein>
    <submittedName>
        <fullName evidence="10">Prepilin peptidase</fullName>
    </submittedName>
</protein>
<reference evidence="10 11" key="1">
    <citation type="submission" date="2018-11" db="EMBL/GenBank/DDBJ databases">
        <title>Complete genome sequence of Nocardioides baekrokdamisoli strain KCTC 39748.</title>
        <authorList>
            <person name="Kang S.W."/>
            <person name="Lee K.C."/>
            <person name="Kim K.K."/>
            <person name="Kim J.S."/>
            <person name="Kim D.S."/>
            <person name="Ko S.H."/>
            <person name="Yang S.H."/>
            <person name="Shin Y.K."/>
            <person name="Lee J.S."/>
        </authorList>
    </citation>
    <scope>NUCLEOTIDE SEQUENCE [LARGE SCALE GENOMIC DNA]</scope>
    <source>
        <strain evidence="10 11">KCTC 39748</strain>
    </source>
</reference>
<evidence type="ECO:0000313" key="11">
    <source>
        <dbReference type="Proteomes" id="UP000271573"/>
    </source>
</evidence>
<feature type="transmembrane region" description="Helical" evidence="7">
    <location>
        <begin position="6"/>
        <end position="26"/>
    </location>
</feature>
<feature type="transmembrane region" description="Helical" evidence="7">
    <location>
        <begin position="237"/>
        <end position="256"/>
    </location>
</feature>
<evidence type="ECO:0000256" key="2">
    <source>
        <dbReference type="ARBA" id="ARBA00005801"/>
    </source>
</evidence>
<comment type="subcellular location">
    <subcellularLocation>
        <location evidence="1">Cell membrane</location>
        <topology evidence="1">Multi-pass membrane protein</topology>
    </subcellularLocation>
</comment>
<dbReference type="EMBL" id="AP019307">
    <property type="protein sequence ID" value="BBH16118.1"/>
    <property type="molecule type" value="Genomic_DNA"/>
</dbReference>
<dbReference type="PANTHER" id="PTHR30487:SF0">
    <property type="entry name" value="PREPILIN LEADER PEPTIDASE_N-METHYLTRANSFERASE-RELATED"/>
    <property type="match status" value="1"/>
</dbReference>
<gene>
    <name evidence="10" type="primary">pilD</name>
    <name evidence="10" type="ORF">Back2_04050</name>
</gene>
<evidence type="ECO:0000256" key="1">
    <source>
        <dbReference type="ARBA" id="ARBA00004651"/>
    </source>
</evidence>
<feature type="domain" description="Prepilin peptidase A24 N-terminal" evidence="9">
    <location>
        <begin position="13"/>
        <end position="96"/>
    </location>
</feature>
<dbReference type="RefSeq" id="WP_197715227.1">
    <property type="nucleotide sequence ID" value="NZ_AP019307.1"/>
</dbReference>
<evidence type="ECO:0000256" key="7">
    <source>
        <dbReference type="SAM" id="Phobius"/>
    </source>
</evidence>
<evidence type="ECO:0000256" key="3">
    <source>
        <dbReference type="ARBA" id="ARBA00022475"/>
    </source>
</evidence>
<proteinExistence type="inferred from homology"/>
<dbReference type="Proteomes" id="UP000271573">
    <property type="component" value="Chromosome"/>
</dbReference>
<keyword evidence="3" id="KW-1003">Cell membrane</keyword>
<evidence type="ECO:0000256" key="6">
    <source>
        <dbReference type="ARBA" id="ARBA00023136"/>
    </source>
</evidence>
<dbReference type="Pfam" id="PF01478">
    <property type="entry name" value="Peptidase_A24"/>
    <property type="match status" value="1"/>
</dbReference>
<evidence type="ECO:0000256" key="4">
    <source>
        <dbReference type="ARBA" id="ARBA00022692"/>
    </source>
</evidence>
<sequence>MIPLWASGTLIGVLGLLIGSFLNVVIHRVPAGESLVRPGSRCPSCGEALKPWHNVPVLSWLALRGRCAYCHSAISVRYPIVEAGTAALFAAVALHFPHRQWLWPALLWFAAISIALTAIDLDVKRLPDAIVLPSYAVMAGLLAVAATGAANGGSHALIRSLEGAAALGWFYGLIWLIAPAAMGFGDVKFSVIIGGVTAYVSWGTLLVGAFGAFIVGSVIGVALLATGRAGRNTAVPFGPFMAIGAWASLLGAGAWGDWYLAHLG</sequence>
<keyword evidence="4 7" id="KW-0812">Transmembrane</keyword>